<dbReference type="InterPro" id="IPR018378">
    <property type="entry name" value="C-type_lectin_CS"/>
</dbReference>
<dbReference type="InterPro" id="IPR016186">
    <property type="entry name" value="C-type_lectin-like/link_sf"/>
</dbReference>
<keyword evidence="1" id="KW-1015">Disulfide bond</keyword>
<keyword evidence="3" id="KW-1185">Reference proteome</keyword>
<dbReference type="SUPFAM" id="SSF56436">
    <property type="entry name" value="C-type lectin-like"/>
    <property type="match status" value="1"/>
</dbReference>
<dbReference type="AlphaFoldDB" id="A0A9J7N8S9"/>
<dbReference type="RefSeq" id="XP_035694040.1">
    <property type="nucleotide sequence ID" value="XM_035838147.1"/>
</dbReference>
<evidence type="ECO:0000313" key="3">
    <source>
        <dbReference type="Proteomes" id="UP000001554"/>
    </source>
</evidence>
<dbReference type="OMA" id="RANTWIG"/>
<dbReference type="InterPro" id="IPR050801">
    <property type="entry name" value="Ca-Dep_Lectins_ImmuneDev"/>
</dbReference>
<dbReference type="InterPro" id="IPR016187">
    <property type="entry name" value="CTDL_fold"/>
</dbReference>
<dbReference type="CDD" id="cd00037">
    <property type="entry name" value="CLECT"/>
    <property type="match status" value="1"/>
</dbReference>
<dbReference type="PROSITE" id="PS50041">
    <property type="entry name" value="C_TYPE_LECTIN_2"/>
    <property type="match status" value="1"/>
</dbReference>
<evidence type="ECO:0000256" key="1">
    <source>
        <dbReference type="ARBA" id="ARBA00023157"/>
    </source>
</evidence>
<sequence length="163" mass="18599">MQISRLSHLLAEQKNITDSLKERVAQLEERNRDTACPVGYQRFQRTCYRFSTDQKPYSEARAICHGEGGRLATVKDQETHDFLTNHVRATTRANTWIGLSDQEAEGLWVWDDGTSLVGDGIWATDEPNGGTRENCAHIKPTRDYRWNDGPCPSSIYYICEFIA</sequence>
<dbReference type="InterPro" id="IPR001304">
    <property type="entry name" value="C-type_lectin-like"/>
</dbReference>
<protein>
    <submittedName>
        <fullName evidence="4">CD209 antigen-like protein A</fullName>
    </submittedName>
</protein>
<dbReference type="OrthoDB" id="6133475at2759"/>
<dbReference type="PANTHER" id="PTHR22801">
    <property type="entry name" value="LITHOSTATHINE"/>
    <property type="match status" value="1"/>
</dbReference>
<reference evidence="3" key="1">
    <citation type="journal article" date="2020" name="Nat. Ecol. Evol.">
        <title>Deeply conserved synteny resolves early events in vertebrate evolution.</title>
        <authorList>
            <person name="Simakov O."/>
            <person name="Marletaz F."/>
            <person name="Yue J.X."/>
            <person name="O'Connell B."/>
            <person name="Jenkins J."/>
            <person name="Brandt A."/>
            <person name="Calef R."/>
            <person name="Tung C.H."/>
            <person name="Huang T.K."/>
            <person name="Schmutz J."/>
            <person name="Satoh N."/>
            <person name="Yu J.K."/>
            <person name="Putnam N.H."/>
            <person name="Green R.E."/>
            <person name="Rokhsar D.S."/>
        </authorList>
    </citation>
    <scope>NUCLEOTIDE SEQUENCE [LARGE SCALE GENOMIC DNA]</scope>
    <source>
        <strain evidence="3">S238N-H82</strain>
    </source>
</reference>
<gene>
    <name evidence="4" type="primary">LOC118428156</name>
</gene>
<dbReference type="PANTHER" id="PTHR22801:SF63">
    <property type="entry name" value="C-TYPE LECTIN DOMAIN-CONTAINING PROTEIN"/>
    <property type="match status" value="1"/>
</dbReference>
<proteinExistence type="predicted"/>
<organism evidence="3 4">
    <name type="scientific">Branchiostoma floridae</name>
    <name type="common">Florida lancelet</name>
    <name type="synonym">Amphioxus</name>
    <dbReference type="NCBI Taxonomy" id="7739"/>
    <lineage>
        <taxon>Eukaryota</taxon>
        <taxon>Metazoa</taxon>
        <taxon>Chordata</taxon>
        <taxon>Cephalochordata</taxon>
        <taxon>Leptocardii</taxon>
        <taxon>Amphioxiformes</taxon>
        <taxon>Branchiostomatidae</taxon>
        <taxon>Branchiostoma</taxon>
    </lineage>
</organism>
<dbReference type="KEGG" id="bfo:118428156"/>
<dbReference type="Pfam" id="PF00059">
    <property type="entry name" value="Lectin_C"/>
    <property type="match status" value="1"/>
</dbReference>
<feature type="domain" description="C-type lectin" evidence="2">
    <location>
        <begin position="43"/>
        <end position="160"/>
    </location>
</feature>
<evidence type="ECO:0000259" key="2">
    <source>
        <dbReference type="PROSITE" id="PS50041"/>
    </source>
</evidence>
<accession>A0A9J7N8S9</accession>
<dbReference type="SMART" id="SM00034">
    <property type="entry name" value="CLECT"/>
    <property type="match status" value="1"/>
</dbReference>
<dbReference type="PROSITE" id="PS00615">
    <property type="entry name" value="C_TYPE_LECTIN_1"/>
    <property type="match status" value="1"/>
</dbReference>
<evidence type="ECO:0000313" key="4">
    <source>
        <dbReference type="RefSeq" id="XP_035694040.1"/>
    </source>
</evidence>
<reference evidence="4" key="2">
    <citation type="submission" date="2025-08" db="UniProtKB">
        <authorList>
            <consortium name="RefSeq"/>
        </authorList>
    </citation>
    <scope>IDENTIFICATION</scope>
    <source>
        <strain evidence="4">S238N-H82</strain>
        <tissue evidence="4">Testes</tissue>
    </source>
</reference>
<dbReference type="Proteomes" id="UP000001554">
    <property type="component" value="Chromosome 12"/>
</dbReference>
<dbReference type="GeneID" id="118428156"/>
<dbReference type="Gene3D" id="3.10.100.10">
    <property type="entry name" value="Mannose-Binding Protein A, subunit A"/>
    <property type="match status" value="1"/>
</dbReference>
<name>A0A9J7N8S9_BRAFL</name>